<evidence type="ECO:0000259" key="2">
    <source>
        <dbReference type="PROSITE" id="PS50041"/>
    </source>
</evidence>
<dbReference type="InterPro" id="IPR016186">
    <property type="entry name" value="C-type_lectin-like/link_sf"/>
</dbReference>
<evidence type="ECO:0000313" key="3">
    <source>
        <dbReference type="EMBL" id="KAK1166081.1"/>
    </source>
</evidence>
<keyword evidence="1" id="KW-1133">Transmembrane helix</keyword>
<dbReference type="SUPFAM" id="SSF56436">
    <property type="entry name" value="C-type lectin-like"/>
    <property type="match status" value="1"/>
</dbReference>
<keyword evidence="1" id="KW-0472">Membrane</keyword>
<dbReference type="EMBL" id="JAGXEW010000011">
    <property type="protein sequence ID" value="KAK1166081.1"/>
    <property type="molecule type" value="Genomic_DNA"/>
</dbReference>
<dbReference type="InterPro" id="IPR016187">
    <property type="entry name" value="CTDL_fold"/>
</dbReference>
<dbReference type="PANTHER" id="PTHR22803">
    <property type="entry name" value="MANNOSE, PHOSPHOLIPASE, LECTIN RECEPTOR RELATED"/>
    <property type="match status" value="1"/>
</dbReference>
<comment type="caution">
    <text evidence="3">The sequence shown here is derived from an EMBL/GenBank/DDBJ whole genome shotgun (WGS) entry which is preliminary data.</text>
</comment>
<dbReference type="PROSITE" id="PS50041">
    <property type="entry name" value="C_TYPE_LECTIN_2"/>
    <property type="match status" value="1"/>
</dbReference>
<feature type="domain" description="C-type lectin" evidence="2">
    <location>
        <begin position="42"/>
        <end position="157"/>
    </location>
</feature>
<dbReference type="InterPro" id="IPR001304">
    <property type="entry name" value="C-type_lectin-like"/>
</dbReference>
<accession>A0AAD8G5R6</accession>
<name>A0AAD8G5R6_ACIOX</name>
<dbReference type="AlphaFoldDB" id="A0AAD8G5R6"/>
<dbReference type="CDD" id="cd00037">
    <property type="entry name" value="CLECT"/>
    <property type="match status" value="1"/>
</dbReference>
<dbReference type="InterPro" id="IPR050111">
    <property type="entry name" value="C-type_lectin/snaclec_domain"/>
</dbReference>
<proteinExistence type="predicted"/>
<dbReference type="PROSITE" id="PS51257">
    <property type="entry name" value="PROKAR_LIPOPROTEIN"/>
    <property type="match status" value="1"/>
</dbReference>
<evidence type="ECO:0000256" key="1">
    <source>
        <dbReference type="SAM" id="Phobius"/>
    </source>
</evidence>
<dbReference type="SMART" id="SM00034">
    <property type="entry name" value="CLECT"/>
    <property type="match status" value="1"/>
</dbReference>
<organism evidence="3 4">
    <name type="scientific">Acipenser oxyrinchus oxyrinchus</name>
    <dbReference type="NCBI Taxonomy" id="40147"/>
    <lineage>
        <taxon>Eukaryota</taxon>
        <taxon>Metazoa</taxon>
        <taxon>Chordata</taxon>
        <taxon>Craniata</taxon>
        <taxon>Vertebrata</taxon>
        <taxon>Euteleostomi</taxon>
        <taxon>Actinopterygii</taxon>
        <taxon>Chondrostei</taxon>
        <taxon>Acipenseriformes</taxon>
        <taxon>Acipenseridae</taxon>
        <taxon>Acipenser</taxon>
    </lineage>
</organism>
<keyword evidence="4" id="KW-1185">Reference proteome</keyword>
<dbReference type="Pfam" id="PF00059">
    <property type="entry name" value="Lectin_C"/>
    <property type="match status" value="1"/>
</dbReference>
<keyword evidence="1" id="KW-0812">Transmembrane</keyword>
<gene>
    <name evidence="3" type="primary">CD302</name>
    <name evidence="3" type="ORF">AOXY_G12609</name>
</gene>
<sequence length="245" mass="27600">MEYAKRDYVFFVGTISACVFLSNYSFAVVLECPADGRTWVPLGNSCYHFFHLSESSTIEDAREACRVNVPSADVVSINSEAENSFVTDYSHRIWNGTKDVWLGMSFNVDTDSLKWFDGLDVVYTNWMHGAYSEDTPVDMCAILHTDSGKWEKVSCEEMSEKAVICETPTNPAKEKVATNNQTLLSALVILSVVVILVGSSVCWFIYQKKYSSSTVFTPFNYYPPFSTPNSDETFLVDAEEREYAL</sequence>
<reference evidence="3" key="1">
    <citation type="submission" date="2022-02" db="EMBL/GenBank/DDBJ databases">
        <title>Atlantic sturgeon de novo genome assembly.</title>
        <authorList>
            <person name="Stock M."/>
            <person name="Klopp C."/>
            <person name="Guiguen Y."/>
            <person name="Cabau C."/>
            <person name="Parinello H."/>
            <person name="Santidrian Yebra-Pimentel E."/>
            <person name="Kuhl H."/>
            <person name="Dirks R.P."/>
            <person name="Guessner J."/>
            <person name="Wuertz S."/>
            <person name="Du K."/>
            <person name="Schartl M."/>
        </authorList>
    </citation>
    <scope>NUCLEOTIDE SEQUENCE</scope>
    <source>
        <strain evidence="3">STURGEONOMICS-FGT-2020</strain>
        <tissue evidence="3">Whole blood</tissue>
    </source>
</reference>
<dbReference type="Gene3D" id="3.10.100.10">
    <property type="entry name" value="Mannose-Binding Protein A, subunit A"/>
    <property type="match status" value="1"/>
</dbReference>
<protein>
    <submittedName>
        <fullName evidence="3">CD302 antigen</fullName>
    </submittedName>
</protein>
<feature type="transmembrane region" description="Helical" evidence="1">
    <location>
        <begin position="183"/>
        <end position="206"/>
    </location>
</feature>
<evidence type="ECO:0000313" key="4">
    <source>
        <dbReference type="Proteomes" id="UP001230051"/>
    </source>
</evidence>
<dbReference type="Proteomes" id="UP001230051">
    <property type="component" value="Unassembled WGS sequence"/>
</dbReference>